<organism evidence="2">
    <name type="scientific">Candidatus Kentrum sp. UNK</name>
    <dbReference type="NCBI Taxonomy" id="2126344"/>
    <lineage>
        <taxon>Bacteria</taxon>
        <taxon>Pseudomonadati</taxon>
        <taxon>Pseudomonadota</taxon>
        <taxon>Gammaproteobacteria</taxon>
        <taxon>Candidatus Kentrum</taxon>
    </lineage>
</organism>
<reference evidence="2" key="1">
    <citation type="submission" date="2019-02" db="EMBL/GenBank/DDBJ databases">
        <authorList>
            <person name="Gruber-Vodicka R. H."/>
            <person name="Seah K. B. B."/>
        </authorList>
    </citation>
    <scope>NUCLEOTIDE SEQUENCE</scope>
    <source>
        <strain evidence="2">BECK_BY19</strain>
        <strain evidence="1">BECK_BY8</strain>
    </source>
</reference>
<dbReference type="AlphaFoldDB" id="A0A451AYI1"/>
<gene>
    <name evidence="1" type="ORF">BECKUNK1418G_GA0071005_11263</name>
    <name evidence="2" type="ORF">BECKUNK1418H_GA0071006_10503</name>
</gene>
<protein>
    <submittedName>
        <fullName evidence="2">Uncharacterized protein</fullName>
    </submittedName>
</protein>
<evidence type="ECO:0000313" key="2">
    <source>
        <dbReference type="EMBL" id="VFK71083.1"/>
    </source>
</evidence>
<proteinExistence type="predicted"/>
<name>A0A451AYI1_9GAMM</name>
<sequence length="300" mass="34986">MRHPLTLLPPPVYQFYFFNLPVNYPDTGGLIELVKLHEENRWRNIEPVEAEKQLGRLVQDQVEAVEKLLGDGASTVAFSAHNPEAILFLEVRKICGDRRLEEAFKAQALVAPLREKRCQLLELPNRSSRGDSFLYRLFLEDREGGRLEFRIRLDILQELKRKDPEQFLPFKQDEAALYCQLDQLDVGFGKFEELRQFRTNNRAQWFWFNERALIEVDADGKGVKVDGKVRSRKMTLEVIDALSGWSRIRGTNIRVKYQPYQFGELKQRQVFISPIRFTLNGLQATPEHMLESDMQEMGLS</sequence>
<dbReference type="EMBL" id="CAADGD010000050">
    <property type="protein sequence ID" value="VFK71083.1"/>
    <property type="molecule type" value="Genomic_DNA"/>
</dbReference>
<evidence type="ECO:0000313" key="1">
    <source>
        <dbReference type="EMBL" id="VFK67109.1"/>
    </source>
</evidence>
<dbReference type="EMBL" id="CAADFZ010000126">
    <property type="protein sequence ID" value="VFK67109.1"/>
    <property type="molecule type" value="Genomic_DNA"/>
</dbReference>
<accession>A0A451AYI1</accession>